<reference evidence="1" key="1">
    <citation type="journal article" date="2021" name="Proc. Natl. Acad. Sci. U.S.A.">
        <title>A Catalog of Tens of Thousands of Viruses from Human Metagenomes Reveals Hidden Associations with Chronic Diseases.</title>
        <authorList>
            <person name="Tisza M.J."/>
            <person name="Buck C.B."/>
        </authorList>
    </citation>
    <scope>NUCLEOTIDE SEQUENCE</scope>
    <source>
        <strain evidence="1">CtMaD24</strain>
    </source>
</reference>
<accession>A0A8S5LUV6</accession>
<proteinExistence type="predicted"/>
<name>A0A8S5LUV6_9CAUD</name>
<dbReference type="SUPFAM" id="SSF57783">
    <property type="entry name" value="Zinc beta-ribbon"/>
    <property type="match status" value="1"/>
</dbReference>
<protein>
    <submittedName>
        <fullName evidence="1">Transcription factor IIS-like protein</fullName>
    </submittedName>
</protein>
<evidence type="ECO:0000313" key="1">
    <source>
        <dbReference type="EMBL" id="DAD73837.1"/>
    </source>
</evidence>
<sequence length="58" mass="6576">MIIEEKNNNIRYRRKCEKCGDTSVLYTTTSVKGKGTKRKMPFRCSKCGSMQEAVIQGA</sequence>
<dbReference type="EMBL" id="BK014745">
    <property type="protein sequence ID" value="DAD73837.1"/>
    <property type="molecule type" value="Genomic_DNA"/>
</dbReference>
<organism evidence="1">
    <name type="scientific">Siphoviridae sp. ctMaD24</name>
    <dbReference type="NCBI Taxonomy" id="2826261"/>
    <lineage>
        <taxon>Viruses</taxon>
        <taxon>Duplodnaviria</taxon>
        <taxon>Heunggongvirae</taxon>
        <taxon>Uroviricota</taxon>
        <taxon>Caudoviricetes</taxon>
    </lineage>
</organism>